<comment type="caution">
    <text evidence="2">The sequence shown here is derived from an EMBL/GenBank/DDBJ whole genome shotgun (WGS) entry which is preliminary data.</text>
</comment>
<sequence>MRQNVCLCNLCLVFGIVPSNHKLLNREIPGRPLLLYLVMYATALKIPFFCAIVFD</sequence>
<protein>
    <submittedName>
        <fullName evidence="2">Uncharacterized protein</fullName>
    </submittedName>
</protein>
<accession>A0A103XY85</accession>
<organism evidence="2 3">
    <name type="scientific">Cynara cardunculus var. scolymus</name>
    <name type="common">Globe artichoke</name>
    <name type="synonym">Cynara scolymus</name>
    <dbReference type="NCBI Taxonomy" id="59895"/>
    <lineage>
        <taxon>Eukaryota</taxon>
        <taxon>Viridiplantae</taxon>
        <taxon>Streptophyta</taxon>
        <taxon>Embryophyta</taxon>
        <taxon>Tracheophyta</taxon>
        <taxon>Spermatophyta</taxon>
        <taxon>Magnoliopsida</taxon>
        <taxon>eudicotyledons</taxon>
        <taxon>Gunneridae</taxon>
        <taxon>Pentapetalae</taxon>
        <taxon>asterids</taxon>
        <taxon>campanulids</taxon>
        <taxon>Asterales</taxon>
        <taxon>Asteraceae</taxon>
        <taxon>Carduoideae</taxon>
        <taxon>Cardueae</taxon>
        <taxon>Carduinae</taxon>
        <taxon>Cynara</taxon>
    </lineage>
</organism>
<dbReference type="Proteomes" id="UP000243975">
    <property type="component" value="Unassembled WGS sequence"/>
</dbReference>
<name>A0A103XY85_CYNCS</name>
<reference evidence="2 3" key="1">
    <citation type="journal article" date="2016" name="Sci. Rep.">
        <title>The genome sequence of the outbreeding globe artichoke constructed de novo incorporating a phase-aware low-pass sequencing strategy of F1 progeny.</title>
        <authorList>
            <person name="Scaglione D."/>
            <person name="Reyes-Chin-Wo S."/>
            <person name="Acquadro A."/>
            <person name="Froenicke L."/>
            <person name="Portis E."/>
            <person name="Beitel C."/>
            <person name="Tirone M."/>
            <person name="Mauro R."/>
            <person name="Lo Monaco A."/>
            <person name="Mauromicale G."/>
            <person name="Faccioli P."/>
            <person name="Cattivelli L."/>
            <person name="Rieseberg L."/>
            <person name="Michelmore R."/>
            <person name="Lanteri S."/>
        </authorList>
    </citation>
    <scope>NUCLEOTIDE SEQUENCE [LARGE SCALE GENOMIC DNA]</scope>
    <source>
        <strain evidence="2">2C</strain>
    </source>
</reference>
<dbReference type="EMBL" id="LEKV01003638">
    <property type="protein sequence ID" value="KVH99043.1"/>
    <property type="molecule type" value="Genomic_DNA"/>
</dbReference>
<evidence type="ECO:0000313" key="2">
    <source>
        <dbReference type="EMBL" id="KVH99043.1"/>
    </source>
</evidence>
<feature type="transmembrane region" description="Helical" evidence="1">
    <location>
        <begin position="33"/>
        <end position="54"/>
    </location>
</feature>
<keyword evidence="1" id="KW-0812">Transmembrane</keyword>
<evidence type="ECO:0000313" key="3">
    <source>
        <dbReference type="Proteomes" id="UP000243975"/>
    </source>
</evidence>
<keyword evidence="3" id="KW-1185">Reference proteome</keyword>
<keyword evidence="1" id="KW-1133">Transmembrane helix</keyword>
<dbReference type="Gramene" id="KVH99043">
    <property type="protein sequence ID" value="KVH99043"/>
    <property type="gene ID" value="Ccrd_022727"/>
</dbReference>
<evidence type="ECO:0000256" key="1">
    <source>
        <dbReference type="SAM" id="Phobius"/>
    </source>
</evidence>
<dbReference type="AlphaFoldDB" id="A0A103XY85"/>
<gene>
    <name evidence="2" type="ORF">Ccrd_022727</name>
</gene>
<keyword evidence="1" id="KW-0472">Membrane</keyword>
<proteinExistence type="predicted"/>